<evidence type="ECO:0000313" key="1">
    <source>
        <dbReference type="EMBL" id="GED27891.1"/>
    </source>
</evidence>
<sequence>MEDAYKGQVENPLTLNRYVYTANNPLRYSDPTGHSYTWSLNLISQGYNSGLFSAADASMMVFGSSALSFLAPDFTDTPDPGEPNFRELYTPFHEIAQINVAKQLYQKYGQNAELEKKLATGETEWFGLKNKYYEADIVLGNKVWEVKPLNGQDPKAQLELYKKLGNLKEGEKLKTMTNIPVFDNVKMEITFPEAGVARYQMYAQGDGGVRRNLSTVGAAIAVARALLKSTPAGRRLSPGF</sequence>
<evidence type="ECO:0000313" key="4">
    <source>
        <dbReference type="Proteomes" id="UP000317180"/>
    </source>
</evidence>
<name>A0A3M8BDE3_9BACL</name>
<evidence type="ECO:0000313" key="3">
    <source>
        <dbReference type="Proteomes" id="UP000276178"/>
    </source>
</evidence>
<dbReference type="EMBL" id="RHHN01000007">
    <property type="protein sequence ID" value="RNB61313.1"/>
    <property type="molecule type" value="Genomic_DNA"/>
</dbReference>
<proteinExistence type="predicted"/>
<keyword evidence="4" id="KW-1185">Reference proteome</keyword>
<dbReference type="OrthoDB" id="2475718at2"/>
<dbReference type="EMBL" id="BJOD01000052">
    <property type="protein sequence ID" value="GED27891.1"/>
    <property type="molecule type" value="Genomic_DNA"/>
</dbReference>
<protein>
    <recommendedName>
        <fullName evidence="5">RHS repeat-associated core domain-containing protein</fullName>
    </recommendedName>
</protein>
<evidence type="ECO:0000313" key="2">
    <source>
        <dbReference type="EMBL" id="RNB61313.1"/>
    </source>
</evidence>
<dbReference type="Proteomes" id="UP000317180">
    <property type="component" value="Unassembled WGS sequence"/>
</dbReference>
<accession>A0A3M8BDE3</accession>
<organism evidence="2 3">
    <name type="scientific">Brevibacillus agri</name>
    <dbReference type="NCBI Taxonomy" id="51101"/>
    <lineage>
        <taxon>Bacteria</taxon>
        <taxon>Bacillati</taxon>
        <taxon>Bacillota</taxon>
        <taxon>Bacilli</taxon>
        <taxon>Bacillales</taxon>
        <taxon>Paenibacillaceae</taxon>
        <taxon>Brevibacillus</taxon>
    </lineage>
</organism>
<reference evidence="1 4" key="2">
    <citation type="submission" date="2019-06" db="EMBL/GenBank/DDBJ databases">
        <title>Whole genome shotgun sequence of Brevibacillus agri NBRC 15538.</title>
        <authorList>
            <person name="Hosoyama A."/>
            <person name="Uohara A."/>
            <person name="Ohji S."/>
            <person name="Ichikawa N."/>
        </authorList>
    </citation>
    <scope>NUCLEOTIDE SEQUENCE [LARGE SCALE GENOMIC DNA]</scope>
    <source>
        <strain evidence="1 4">NBRC 15538</strain>
    </source>
</reference>
<comment type="caution">
    <text evidence="2">The sequence shown here is derived from an EMBL/GenBank/DDBJ whole genome shotgun (WGS) entry which is preliminary data.</text>
</comment>
<reference evidence="2 3" key="1">
    <citation type="submission" date="2018-10" db="EMBL/GenBank/DDBJ databases">
        <title>Phylogenomics of Brevibacillus.</title>
        <authorList>
            <person name="Dunlap C."/>
        </authorList>
    </citation>
    <scope>NUCLEOTIDE SEQUENCE [LARGE SCALE GENOMIC DNA]</scope>
    <source>
        <strain evidence="2 3">NRRL NRS 1219</strain>
    </source>
</reference>
<gene>
    <name evidence="1" type="ORF">BAG01nite_39930</name>
    <name evidence="2" type="ORF">EB820_01395</name>
</gene>
<dbReference type="AlphaFoldDB" id="A0A3M8BDE3"/>
<evidence type="ECO:0008006" key="5">
    <source>
        <dbReference type="Google" id="ProtNLM"/>
    </source>
</evidence>
<dbReference type="Proteomes" id="UP000276178">
    <property type="component" value="Unassembled WGS sequence"/>
</dbReference>